<evidence type="ECO:0000313" key="1">
    <source>
        <dbReference type="EMBL" id="KGF52407.1"/>
    </source>
</evidence>
<reference evidence="1 2" key="1">
    <citation type="submission" date="2014-07" db="EMBL/GenBank/DDBJ databases">
        <authorList>
            <person name="McCorrison J."/>
            <person name="Sanka R."/>
            <person name="Torralba M."/>
            <person name="Gillis M."/>
            <person name="Haft D.H."/>
            <person name="Methe B."/>
            <person name="Sutton G."/>
            <person name="Nelson K.E."/>
        </authorList>
    </citation>
    <scope>NUCLEOTIDE SEQUENCE [LARGE SCALE GENOMIC DNA]</scope>
    <source>
        <strain evidence="1 2">DNF00058</strain>
    </source>
</reference>
<keyword evidence="2" id="KW-1185">Reference proteome</keyword>
<gene>
    <name evidence="1" type="ORF">HMPREF9302_03790</name>
</gene>
<organism evidence="1 2">
    <name type="scientific">Prevotella amnii DNF00058</name>
    <dbReference type="NCBI Taxonomy" id="1401066"/>
    <lineage>
        <taxon>Bacteria</taxon>
        <taxon>Pseudomonadati</taxon>
        <taxon>Bacteroidota</taxon>
        <taxon>Bacteroidia</taxon>
        <taxon>Bacteroidales</taxon>
        <taxon>Prevotellaceae</taxon>
        <taxon>Prevotella</taxon>
    </lineage>
</organism>
<dbReference type="OrthoDB" id="1082405at2"/>
<dbReference type="EMBL" id="JRNU01000012">
    <property type="protein sequence ID" value="KGF52407.1"/>
    <property type="molecule type" value="Genomic_DNA"/>
</dbReference>
<dbReference type="Proteomes" id="UP000029614">
    <property type="component" value="Unassembled WGS sequence"/>
</dbReference>
<evidence type="ECO:0000313" key="2">
    <source>
        <dbReference type="Proteomes" id="UP000029614"/>
    </source>
</evidence>
<accession>A0A096CBX7</accession>
<protein>
    <submittedName>
        <fullName evidence="1">Uncharacterized protein</fullName>
    </submittedName>
</protein>
<proteinExistence type="predicted"/>
<dbReference type="AlphaFoldDB" id="A0A096CBX7"/>
<sequence>MTSIRDLIGSLSDKLTQDNIAVGSVYMLRLDKTNGITPKSGDTFRDKFFVVLGFNEDRVVVGGLVINSNINKNLPPTITDYYLPISAERCPFLKHDSFVNCSKLIVANKDKFTRSTYCGEITDSSFLESIYNTVKESPTVSNKQLKMFGIE</sequence>
<comment type="caution">
    <text evidence="1">The sequence shown here is derived from an EMBL/GenBank/DDBJ whole genome shotgun (WGS) entry which is preliminary data.</text>
</comment>
<dbReference type="RefSeq" id="WP_036854802.1">
    <property type="nucleotide sequence ID" value="NZ_JRNU01000012.1"/>
</dbReference>
<name>A0A096CBX7_9BACT</name>